<evidence type="ECO:0000256" key="1">
    <source>
        <dbReference type="SAM" id="SignalP"/>
    </source>
</evidence>
<feature type="signal peptide" evidence="1">
    <location>
        <begin position="1"/>
        <end position="24"/>
    </location>
</feature>
<dbReference type="PROSITE" id="PS50093">
    <property type="entry name" value="PKD"/>
    <property type="match status" value="2"/>
</dbReference>
<dbReference type="SMART" id="SM00089">
    <property type="entry name" value="PKD"/>
    <property type="match status" value="3"/>
</dbReference>
<accession>A0ABW3ATF6</accession>
<protein>
    <submittedName>
        <fullName evidence="3">PKD domain-containing protein</fullName>
    </submittedName>
</protein>
<dbReference type="SUPFAM" id="SSF49299">
    <property type="entry name" value="PKD domain"/>
    <property type="match status" value="3"/>
</dbReference>
<reference evidence="4" key="1">
    <citation type="journal article" date="2019" name="Int. J. Syst. Evol. Microbiol.">
        <title>The Global Catalogue of Microorganisms (GCM) 10K type strain sequencing project: providing services to taxonomists for standard genome sequencing and annotation.</title>
        <authorList>
            <consortium name="The Broad Institute Genomics Platform"/>
            <consortium name="The Broad Institute Genome Sequencing Center for Infectious Disease"/>
            <person name="Wu L."/>
            <person name="Ma J."/>
        </authorList>
    </citation>
    <scope>NUCLEOTIDE SEQUENCE [LARGE SCALE GENOMIC DNA]</scope>
    <source>
        <strain evidence="4">CCUG 61484</strain>
    </source>
</reference>
<dbReference type="EMBL" id="JBHTHZ010000005">
    <property type="protein sequence ID" value="MFD0794145.1"/>
    <property type="molecule type" value="Genomic_DNA"/>
</dbReference>
<dbReference type="Pfam" id="PF19406">
    <property type="entry name" value="PKD_5"/>
    <property type="match status" value="2"/>
</dbReference>
<comment type="caution">
    <text evidence="3">The sequence shown here is derived from an EMBL/GenBank/DDBJ whole genome shotgun (WGS) entry which is preliminary data.</text>
</comment>
<evidence type="ECO:0000313" key="3">
    <source>
        <dbReference type="EMBL" id="MFD0794145.1"/>
    </source>
</evidence>
<proteinExistence type="predicted"/>
<dbReference type="Gene3D" id="2.60.40.10">
    <property type="entry name" value="Immunoglobulins"/>
    <property type="match status" value="6"/>
</dbReference>
<sequence>MVKTFTKSLFFLPIFVLATMAVWAQSITIGTINPGPYGRGSTISVPVKITGCINDTTNVYSLYLSDANGNFGSQKLIGTFQGFYATFINGVVPSDASITTSSNYKVRVTSSKPAITSTASAAFQIQATAGIKAGTSSTQINAGVDPEAFGSCSGIAQNFTFTNTSEGGNAATATFFNELTQASEGTFNLNTTFPAKAANYTVTVKTQTSSGIIGTKSYQLINNVANNSFTITGNGTVCLGAGNTLDYNVDITTDNGIQKNYPGLIYKITWGDSTSNIYTLCDIAAANGKVSHMFLTSSCGSNPNGRKNVFQIDIQPKSRYCSNITQPVTTYARVLAPPENTFDYPETACLKTPVSFANTSEPGDDPNSAGISCKNDNVRYTWMVDGVVKVTGYRLDQPFVYTFSSNGIHTVTLHLENNGVICTAADKTHEICIQNPPVPAFDLPAQACISSGAVSPVNNSTVDNICNTPVTYNWVLVSGPANGVNYTASAQNPSFNFSKTGIYQFRLDITTSSCGTVKGPVKQIVVNTTPTAVMSPTTTQCGKGVTLSFDPTAVSTKTTLDGTAQPSPTTYTWSVTSADNGTFAFASGSDEHSQYPRITFNDYATYVVTVTHTNNCGGPVTASQIISFVPSPTVSAGQPQTVCEGEIVTLNGSPGPGGNIASVKWTSPTGGTFSNPNGPNTTYTPSAADIANGSVMLTYTATTSLAPPCNQIPSTVTITIIPKAVITSPNAESVCSGTNFNYTITSPTATSFNWTATLTSGIATGFGATGSGNTINDLITNTGTTNAVITYTITPNNGTCTGTPFKLTLTVKPLPVVTATAAEPEICSGQPANISLSSNVSATTYTWTSTSTAGVTGHTSQNTPVTATKINDILTNTGNANGTVTYVITPYNGTCPGTAVTVTVTVRPGPKTSDPGPDNVICNQPTYTLQGNDPAPANGKWTITSGQSGVTFSDNTDPNAVVSGLQPGQVYKFTWTITAAPTCPSSANTVTITVSPQVVGGTTASATGVNTVCAGANSDKINLTGYTGNIVRWEQSVNNGSNWTTIANTTSTITYTNLTQTTLFRAIVESGACGSQSSSATTITVNPQVTTAAAGNDQTLCDGTTATLQGNDPGQFAGEWTQISGPVVTIVNPANAQTQITGLAGGNVYTFRWTIKGIPPCADSFDEVTITDNSNVQANFTTQNQVCGNVAVTFNNTSAPSLPGTVYDWNFGDGSSVSHEVNPTHTFKPNANGTDAQYHVILTIAGNCAASQHEEIITVSPSKPVAAITLQSAQACGTLNLTVQNTSPGTNYSYDYYLYDENHNVIDHVGPLLDKSDAVFPPHIPTKATTWYVQMIATNNCGVTNNTGFINISVSPSNIISRMQLKDGVDAVCVGNPVILQNTSVGGEKFEYKIYNASNNQITFFTAGTTDFPYTFASPGEYKITITASNAACGSAPESAPVNVKIYALPQPNFAYTQDVNNRVTFVNTTPPLDGVPATSLSYQWDFGDGSAIETGYTPAPHLFDYTKSPYTVKLTATNPATSCQRQISQTISIKFTGELFLPNAFQPASTQNELRTFKAKGQKLKEWNMQVFNKWGQLVWQTTALSGDGSPSEGWDGTFKGQPAPQGTYIWQATAKFQNGSEWKGMSYNGSLPKRSGVIYLIR</sequence>
<feature type="domain" description="PKD" evidence="2">
    <location>
        <begin position="1475"/>
        <end position="1521"/>
    </location>
</feature>
<feature type="domain" description="PKD" evidence="2">
    <location>
        <begin position="1203"/>
        <end position="1227"/>
    </location>
</feature>
<dbReference type="Pfam" id="PF22352">
    <property type="entry name" value="K319L-like_PKD"/>
    <property type="match status" value="1"/>
</dbReference>
<gene>
    <name evidence="3" type="ORF">ACFQZX_10990</name>
</gene>
<dbReference type="RefSeq" id="WP_377115013.1">
    <property type="nucleotide sequence ID" value="NZ_JBHTHZ010000005.1"/>
</dbReference>
<evidence type="ECO:0000313" key="4">
    <source>
        <dbReference type="Proteomes" id="UP001597010"/>
    </source>
</evidence>
<evidence type="ECO:0000259" key="2">
    <source>
        <dbReference type="PROSITE" id="PS50093"/>
    </source>
</evidence>
<keyword evidence="4" id="KW-1185">Reference proteome</keyword>
<dbReference type="Pfam" id="PF00801">
    <property type="entry name" value="PKD"/>
    <property type="match status" value="1"/>
</dbReference>
<dbReference type="InterPro" id="IPR045828">
    <property type="entry name" value="PKD_Bacteroidetes"/>
</dbReference>
<name>A0ABW3ATF6_9SPHI</name>
<dbReference type="Pfam" id="PF18911">
    <property type="entry name" value="PKD_4"/>
    <property type="match status" value="1"/>
</dbReference>
<organism evidence="3 4">
    <name type="scientific">Mucilaginibacter litoreus</name>
    <dbReference type="NCBI Taxonomy" id="1048221"/>
    <lineage>
        <taxon>Bacteria</taxon>
        <taxon>Pseudomonadati</taxon>
        <taxon>Bacteroidota</taxon>
        <taxon>Sphingobacteriia</taxon>
        <taxon>Sphingobacteriales</taxon>
        <taxon>Sphingobacteriaceae</taxon>
        <taxon>Mucilaginibacter</taxon>
    </lineage>
</organism>
<dbReference type="InterPro" id="IPR022409">
    <property type="entry name" value="PKD/Chitinase_dom"/>
</dbReference>
<dbReference type="InterPro" id="IPR000601">
    <property type="entry name" value="PKD_dom"/>
</dbReference>
<keyword evidence="1" id="KW-0732">Signal</keyword>
<dbReference type="InterPro" id="IPR035986">
    <property type="entry name" value="PKD_dom_sf"/>
</dbReference>
<dbReference type="CDD" id="cd00146">
    <property type="entry name" value="PKD"/>
    <property type="match status" value="1"/>
</dbReference>
<feature type="chain" id="PRO_5047344008" evidence="1">
    <location>
        <begin position="25"/>
        <end position="1644"/>
    </location>
</feature>
<dbReference type="InterPro" id="IPR013783">
    <property type="entry name" value="Ig-like_fold"/>
</dbReference>
<dbReference type="Pfam" id="PF13585">
    <property type="entry name" value="CHU_C"/>
    <property type="match status" value="1"/>
</dbReference>
<dbReference type="Proteomes" id="UP001597010">
    <property type="component" value="Unassembled WGS sequence"/>
</dbReference>